<dbReference type="RefSeq" id="WP_148698218.1">
    <property type="nucleotide sequence ID" value="NZ_CP017834.1"/>
</dbReference>
<dbReference type="KEGG" id="saqi:AXG55_11330"/>
<reference evidence="2 3" key="1">
    <citation type="submission" date="2016-10" db="EMBL/GenBank/DDBJ databases">
        <title>Silvanigrella aquatica sp. nov., isolated from a freshwater lake located in the Black Forest, Germany, description of Silvanigrellaceae fam. nov., Silvanigrellales ord. nov., reclassification of the order Bdellovibrionales in the class Oligoflexia, reclassification of the families Bacteriovoracaceae and Halobacteriovoraceae in the new order Bacteriovoracales ord. nov., and reclassification of the family Pseudobacteriovoracaceae in the order Oligoflexiales.</title>
        <authorList>
            <person name="Hahn M.W."/>
            <person name="Schmidt J."/>
            <person name="Koll U."/>
            <person name="Rohde M."/>
            <person name="Verbag S."/>
            <person name="Pitt A."/>
            <person name="Nakai R."/>
            <person name="Naganuma T."/>
            <person name="Lang E."/>
        </authorList>
    </citation>
    <scope>NUCLEOTIDE SEQUENCE [LARGE SCALE GENOMIC DNA]</scope>
    <source>
        <strain evidence="2 3">MWH-Nonnen-W8red</strain>
    </source>
</reference>
<dbReference type="PANTHER" id="PTHR45825:SF11">
    <property type="entry name" value="ALPHA AMYLASE DOMAIN-CONTAINING PROTEIN"/>
    <property type="match status" value="1"/>
</dbReference>
<keyword evidence="3" id="KW-1185">Reference proteome</keyword>
<evidence type="ECO:0000313" key="2">
    <source>
        <dbReference type="EMBL" id="APJ04468.1"/>
    </source>
</evidence>
<evidence type="ECO:0000259" key="1">
    <source>
        <dbReference type="Pfam" id="PF00534"/>
    </source>
</evidence>
<dbReference type="Gene3D" id="3.40.50.2000">
    <property type="entry name" value="Glycogen Phosphorylase B"/>
    <property type="match status" value="2"/>
</dbReference>
<dbReference type="Pfam" id="PF00534">
    <property type="entry name" value="Glycos_transf_1"/>
    <property type="match status" value="1"/>
</dbReference>
<accession>A0A1L4D2N8</accession>
<sequence>MKIRYGIITLLGLSSLAYSCSKSEILNTPIEESTKDKTANTILLSRLDELIDKKEEKIKQSDFNFYSINDQDLVNLYDNLLLKKDKNKLYLKLAFEIKDEIIRRSSIAYSNNESEKLNLFSKLDFIKSIDFSKENFLHLVCDNCKGSEFLEKSYIKSDNLKEPVKNDHYIRVVLGAFEAPNARLGGIGEYIYGILNAELDSLKNSAASDKIDAALVSPFYDILKSQYLNKVTFVGFLPHYLDGKIYKSTIYKLIEKDLIQYLVQPDPTFSFTNTKGNILSGWDIFDIVNQSKVYSVFGNNVGWLYYTGALTSFATFFKGESGNEFFDVLHINSKIISIANPLQLKLNDKRAAVSLAKVGVLSTIHDNHPGNTGDLKPFERLGLEKPLKTNKYNRVSLAVETSHMVNFVSKTTESEVTNPSFWPSTEKDISKAFKIAKSQGRFVGINNGIFFKNFDITSTEILGNQVVAKDYSNYEMRKKETKKILFDNGIIGSPTLPLFVYVGRFADNKGIDVLAEFAKDIVTNHHGQVVVMGTTGGKLPPEILAVQDVAKDLKFKGLIKFYKDFDKDQLAILPSVGASKGRLIRFASDFTLVPSKLEAAGLVPAEGLSLGSATISSYREGLIDQCTNPFGKGFDIHNFTCIPFEVDLKSTSSTIFNLKSSVNDALTQWNSLSEVEKIIVQKKLITNAKTFDWNAPGGSFEQYVKLFKKTIKEANN</sequence>
<dbReference type="Proteomes" id="UP000184731">
    <property type="component" value="Chromosome"/>
</dbReference>
<evidence type="ECO:0000313" key="3">
    <source>
        <dbReference type="Proteomes" id="UP000184731"/>
    </source>
</evidence>
<organism evidence="2 3">
    <name type="scientific">Silvanigrella aquatica</name>
    <dbReference type="NCBI Taxonomy" id="1915309"/>
    <lineage>
        <taxon>Bacteria</taxon>
        <taxon>Pseudomonadati</taxon>
        <taxon>Bdellovibrionota</taxon>
        <taxon>Oligoflexia</taxon>
        <taxon>Silvanigrellales</taxon>
        <taxon>Silvanigrellaceae</taxon>
        <taxon>Silvanigrella</taxon>
    </lineage>
</organism>
<feature type="domain" description="Glycosyl transferase family 1" evidence="1">
    <location>
        <begin position="496"/>
        <end position="627"/>
    </location>
</feature>
<dbReference type="InterPro" id="IPR001296">
    <property type="entry name" value="Glyco_trans_1"/>
</dbReference>
<proteinExistence type="predicted"/>
<protein>
    <recommendedName>
        <fullName evidence="1">Glycosyl transferase family 1 domain-containing protein</fullName>
    </recommendedName>
</protein>
<dbReference type="SUPFAM" id="SSF53756">
    <property type="entry name" value="UDP-Glycosyltransferase/glycogen phosphorylase"/>
    <property type="match status" value="1"/>
</dbReference>
<name>A0A1L4D2N8_9BACT</name>
<gene>
    <name evidence="2" type="ORF">AXG55_11330</name>
</gene>
<dbReference type="EMBL" id="CP017834">
    <property type="protein sequence ID" value="APJ04468.1"/>
    <property type="molecule type" value="Genomic_DNA"/>
</dbReference>
<dbReference type="PANTHER" id="PTHR45825">
    <property type="entry name" value="GRANULE-BOUND STARCH SYNTHASE 1, CHLOROPLASTIC/AMYLOPLASTIC"/>
    <property type="match status" value="1"/>
</dbReference>
<dbReference type="OrthoDB" id="9808590at2"/>
<dbReference type="PROSITE" id="PS51257">
    <property type="entry name" value="PROKAR_LIPOPROTEIN"/>
    <property type="match status" value="1"/>
</dbReference>
<dbReference type="STRING" id="1915309.AXG55_11330"/>
<dbReference type="GO" id="GO:0016757">
    <property type="term" value="F:glycosyltransferase activity"/>
    <property type="evidence" value="ECO:0007669"/>
    <property type="project" value="InterPro"/>
</dbReference>
<dbReference type="AlphaFoldDB" id="A0A1L4D2N8"/>